<dbReference type="GO" id="GO:0033281">
    <property type="term" value="C:TAT protein transport complex"/>
    <property type="evidence" value="ECO:0007669"/>
    <property type="project" value="TreeGrafter"/>
</dbReference>
<dbReference type="NCBIfam" id="TIGR00945">
    <property type="entry name" value="tatC"/>
    <property type="match status" value="1"/>
</dbReference>
<dbReference type="GO" id="GO:0043953">
    <property type="term" value="P:protein transport by the Tat complex"/>
    <property type="evidence" value="ECO:0007669"/>
    <property type="project" value="TreeGrafter"/>
</dbReference>
<dbReference type="EMBL" id="UINC01061188">
    <property type="protein sequence ID" value="SVB86495.1"/>
    <property type="molecule type" value="Genomic_DNA"/>
</dbReference>
<dbReference type="PRINTS" id="PR01840">
    <property type="entry name" value="TATCFAMILY"/>
</dbReference>
<feature type="transmembrane region" description="Helical" evidence="5">
    <location>
        <begin position="74"/>
        <end position="95"/>
    </location>
</feature>
<feature type="transmembrane region" description="Helical" evidence="5">
    <location>
        <begin position="107"/>
        <end position="129"/>
    </location>
</feature>
<dbReference type="PROSITE" id="PS01218">
    <property type="entry name" value="TATC"/>
    <property type="match status" value="1"/>
</dbReference>
<evidence type="ECO:0000256" key="4">
    <source>
        <dbReference type="ARBA" id="ARBA00023136"/>
    </source>
</evidence>
<evidence type="ECO:0000256" key="1">
    <source>
        <dbReference type="ARBA" id="ARBA00004141"/>
    </source>
</evidence>
<keyword evidence="2 5" id="KW-0812">Transmembrane</keyword>
<feature type="transmembrane region" description="Helical" evidence="5">
    <location>
        <begin position="195"/>
        <end position="211"/>
    </location>
</feature>
<dbReference type="GO" id="GO:0009977">
    <property type="term" value="F:proton motive force dependent protein transmembrane transporter activity"/>
    <property type="evidence" value="ECO:0007669"/>
    <property type="project" value="TreeGrafter"/>
</dbReference>
<dbReference type="GO" id="GO:0065002">
    <property type="term" value="P:intracellular protein transmembrane transport"/>
    <property type="evidence" value="ECO:0007669"/>
    <property type="project" value="TreeGrafter"/>
</dbReference>
<feature type="transmembrane region" description="Helical" evidence="5">
    <location>
        <begin position="21"/>
        <end position="41"/>
    </location>
</feature>
<proteinExistence type="inferred from homology"/>
<evidence type="ECO:0000313" key="6">
    <source>
        <dbReference type="EMBL" id="SVB86495.1"/>
    </source>
</evidence>
<name>A0A382HHE8_9ZZZZ</name>
<feature type="transmembrane region" description="Helical" evidence="5">
    <location>
        <begin position="161"/>
        <end position="183"/>
    </location>
</feature>
<keyword evidence="4 5" id="KW-0472">Membrane</keyword>
<feature type="transmembrane region" description="Helical" evidence="5">
    <location>
        <begin position="217"/>
        <end position="236"/>
    </location>
</feature>
<reference evidence="6" key="1">
    <citation type="submission" date="2018-05" db="EMBL/GenBank/DDBJ databases">
        <authorList>
            <person name="Lanie J.A."/>
            <person name="Ng W.-L."/>
            <person name="Kazmierczak K.M."/>
            <person name="Andrzejewski T.M."/>
            <person name="Davidsen T.M."/>
            <person name="Wayne K.J."/>
            <person name="Tettelin H."/>
            <person name="Glass J.I."/>
            <person name="Rusch D."/>
            <person name="Podicherti R."/>
            <person name="Tsui H.-C.T."/>
            <person name="Winkler M.E."/>
        </authorList>
    </citation>
    <scope>NUCLEOTIDE SEQUENCE</scope>
</reference>
<dbReference type="InterPro" id="IPR019820">
    <property type="entry name" value="Sec-indep_translocase_CS"/>
</dbReference>
<dbReference type="Pfam" id="PF00902">
    <property type="entry name" value="TatC"/>
    <property type="match status" value="1"/>
</dbReference>
<dbReference type="PANTHER" id="PTHR30371">
    <property type="entry name" value="SEC-INDEPENDENT PROTEIN TRANSLOCASE PROTEIN TATC"/>
    <property type="match status" value="1"/>
</dbReference>
<evidence type="ECO:0000256" key="2">
    <source>
        <dbReference type="ARBA" id="ARBA00022692"/>
    </source>
</evidence>
<accession>A0A382HHE8</accession>
<gene>
    <name evidence="6" type="ORF">METZ01_LOCUS239349</name>
</gene>
<evidence type="ECO:0000256" key="5">
    <source>
        <dbReference type="SAM" id="Phobius"/>
    </source>
</evidence>
<evidence type="ECO:0000256" key="3">
    <source>
        <dbReference type="ARBA" id="ARBA00022989"/>
    </source>
</evidence>
<dbReference type="HAMAP" id="MF_00902">
    <property type="entry name" value="TatC"/>
    <property type="match status" value="1"/>
</dbReference>
<keyword evidence="3 5" id="KW-1133">Transmembrane helix</keyword>
<evidence type="ECO:0008006" key="7">
    <source>
        <dbReference type="Google" id="ProtNLM"/>
    </source>
</evidence>
<dbReference type="AlphaFoldDB" id="A0A382HHE8"/>
<sequence>MTDDSQSLGAHLDELRRRLTWAAIVVVICTVVAFIFHQQILRLLMEPASGFPGVPNQKPVYTDLTEFIGIAMKASLLAGIFVSLPFLLWQLVMFVSPGLNPTEKRYLYILMPVSVIIFLLGAGFGYFVLFPPAVKFLITFGSDVATPMIRIGNYVNLMLSLLFWMGVIFELPIVLFFLSRIGVVRPAFLSRSRKWAIVLAFVLGALITPTLDPINQTFVAIPVLVLYEVGIILSKLGAKMRGRESLDDFE</sequence>
<comment type="subcellular location">
    <subcellularLocation>
        <location evidence="1">Membrane</location>
        <topology evidence="1">Multi-pass membrane protein</topology>
    </subcellularLocation>
</comment>
<organism evidence="6">
    <name type="scientific">marine metagenome</name>
    <dbReference type="NCBI Taxonomy" id="408172"/>
    <lineage>
        <taxon>unclassified sequences</taxon>
        <taxon>metagenomes</taxon>
        <taxon>ecological metagenomes</taxon>
    </lineage>
</organism>
<protein>
    <recommendedName>
        <fullName evidence="7">Sec-independent protein translocase protein TatC</fullName>
    </recommendedName>
</protein>
<dbReference type="InterPro" id="IPR002033">
    <property type="entry name" value="TatC"/>
</dbReference>
<dbReference type="PANTHER" id="PTHR30371:SF0">
    <property type="entry name" value="SEC-INDEPENDENT PROTEIN TRANSLOCASE PROTEIN TATC, CHLOROPLASTIC-RELATED"/>
    <property type="match status" value="1"/>
</dbReference>